<protein>
    <recommendedName>
        <fullName evidence="4">Cyanovirin-N domain-containing protein</fullName>
    </recommendedName>
</protein>
<feature type="signal peptide" evidence="1">
    <location>
        <begin position="1"/>
        <end position="18"/>
    </location>
</feature>
<dbReference type="KEGG" id="cput:CONPUDRAFT_77896"/>
<evidence type="ECO:0008006" key="4">
    <source>
        <dbReference type="Google" id="ProtNLM"/>
    </source>
</evidence>
<keyword evidence="3" id="KW-1185">Reference proteome</keyword>
<proteinExistence type="predicted"/>
<feature type="chain" id="PRO_5004444072" description="Cyanovirin-N domain-containing protein" evidence="1">
    <location>
        <begin position="19"/>
        <end position="162"/>
    </location>
</feature>
<keyword evidence="1" id="KW-0732">Signal</keyword>
<evidence type="ECO:0000313" key="3">
    <source>
        <dbReference type="Proteomes" id="UP000053558"/>
    </source>
</evidence>
<dbReference type="GeneID" id="19209675"/>
<name>R7SEL2_CONPW</name>
<sequence>MRPSVAFIPLFMSLFAQSSREELNQIQGSCNHQERDSGLDGHCGCNLGLYCKRPDSDGQELDVCMDRTIPLSLLVMGNSSKNGPLDVETGTSGAKKDTEMIDLQICDTLVSGNSAQNSDYEYRRVKITCAHNLSINLKNILVAQKNMGDYIVVEKARPRCGR</sequence>
<dbReference type="EMBL" id="JH711591">
    <property type="protein sequence ID" value="EIW74613.1"/>
    <property type="molecule type" value="Genomic_DNA"/>
</dbReference>
<gene>
    <name evidence="2" type="ORF">CONPUDRAFT_77896</name>
</gene>
<dbReference type="AlphaFoldDB" id="R7SEL2"/>
<accession>R7SEL2</accession>
<evidence type="ECO:0000313" key="2">
    <source>
        <dbReference type="EMBL" id="EIW74613.1"/>
    </source>
</evidence>
<dbReference type="Proteomes" id="UP000053558">
    <property type="component" value="Unassembled WGS sequence"/>
</dbReference>
<reference evidence="3" key="1">
    <citation type="journal article" date="2012" name="Science">
        <title>The Paleozoic origin of enzymatic lignin decomposition reconstructed from 31 fungal genomes.</title>
        <authorList>
            <person name="Floudas D."/>
            <person name="Binder M."/>
            <person name="Riley R."/>
            <person name="Barry K."/>
            <person name="Blanchette R.A."/>
            <person name="Henrissat B."/>
            <person name="Martinez A.T."/>
            <person name="Otillar R."/>
            <person name="Spatafora J.W."/>
            <person name="Yadav J.S."/>
            <person name="Aerts A."/>
            <person name="Benoit I."/>
            <person name="Boyd A."/>
            <person name="Carlson A."/>
            <person name="Copeland A."/>
            <person name="Coutinho P.M."/>
            <person name="de Vries R.P."/>
            <person name="Ferreira P."/>
            <person name="Findley K."/>
            <person name="Foster B."/>
            <person name="Gaskell J."/>
            <person name="Glotzer D."/>
            <person name="Gorecki P."/>
            <person name="Heitman J."/>
            <person name="Hesse C."/>
            <person name="Hori C."/>
            <person name="Igarashi K."/>
            <person name="Jurgens J.A."/>
            <person name="Kallen N."/>
            <person name="Kersten P."/>
            <person name="Kohler A."/>
            <person name="Kuees U."/>
            <person name="Kumar T.K.A."/>
            <person name="Kuo A."/>
            <person name="LaButti K."/>
            <person name="Larrondo L.F."/>
            <person name="Lindquist E."/>
            <person name="Ling A."/>
            <person name="Lombard V."/>
            <person name="Lucas S."/>
            <person name="Lundell T."/>
            <person name="Martin R."/>
            <person name="McLaughlin D.J."/>
            <person name="Morgenstern I."/>
            <person name="Morin E."/>
            <person name="Murat C."/>
            <person name="Nagy L.G."/>
            <person name="Nolan M."/>
            <person name="Ohm R.A."/>
            <person name="Patyshakuliyeva A."/>
            <person name="Rokas A."/>
            <person name="Ruiz-Duenas F.J."/>
            <person name="Sabat G."/>
            <person name="Salamov A."/>
            <person name="Samejima M."/>
            <person name="Schmutz J."/>
            <person name="Slot J.C."/>
            <person name="St John F."/>
            <person name="Stenlid J."/>
            <person name="Sun H."/>
            <person name="Sun S."/>
            <person name="Syed K."/>
            <person name="Tsang A."/>
            <person name="Wiebenga A."/>
            <person name="Young D."/>
            <person name="Pisabarro A."/>
            <person name="Eastwood D.C."/>
            <person name="Martin F."/>
            <person name="Cullen D."/>
            <person name="Grigoriev I.V."/>
            <person name="Hibbett D.S."/>
        </authorList>
    </citation>
    <scope>NUCLEOTIDE SEQUENCE [LARGE SCALE GENOMIC DNA]</scope>
    <source>
        <strain evidence="3">RWD-64-598 SS2</strain>
    </source>
</reference>
<dbReference type="RefSeq" id="XP_007775219.1">
    <property type="nucleotide sequence ID" value="XM_007777029.1"/>
</dbReference>
<evidence type="ECO:0000256" key="1">
    <source>
        <dbReference type="SAM" id="SignalP"/>
    </source>
</evidence>
<organism evidence="2 3">
    <name type="scientific">Coniophora puteana (strain RWD-64-598)</name>
    <name type="common">Brown rot fungus</name>
    <dbReference type="NCBI Taxonomy" id="741705"/>
    <lineage>
        <taxon>Eukaryota</taxon>
        <taxon>Fungi</taxon>
        <taxon>Dikarya</taxon>
        <taxon>Basidiomycota</taxon>
        <taxon>Agaricomycotina</taxon>
        <taxon>Agaricomycetes</taxon>
        <taxon>Agaricomycetidae</taxon>
        <taxon>Boletales</taxon>
        <taxon>Coniophorineae</taxon>
        <taxon>Coniophoraceae</taxon>
        <taxon>Coniophora</taxon>
    </lineage>
</organism>